<dbReference type="PANTHER" id="PTHR13884:SF9">
    <property type="entry name" value="PROTEIN CBG13449"/>
    <property type="match status" value="1"/>
</dbReference>
<gene>
    <name evidence="2" type="primary">6048799</name>
    <name evidence="1" type="ORF">CpipJ_CPIJ015258</name>
</gene>
<dbReference type="HOGENOM" id="CLU_824540_0_0_1"/>
<dbReference type="InterPro" id="IPR053236">
    <property type="entry name" value="Cornifin"/>
</dbReference>
<dbReference type="AlphaFoldDB" id="B0X7P4"/>
<dbReference type="InParanoid" id="B0X7P4"/>
<name>B0X7P4_CULQU</name>
<dbReference type="EnsemblMetazoa" id="CPIJ015258-RA">
    <property type="protein sequence ID" value="CPIJ015258-PA"/>
    <property type="gene ID" value="CPIJ015258"/>
</dbReference>
<keyword evidence="3" id="KW-1185">Reference proteome</keyword>
<reference evidence="1" key="1">
    <citation type="submission" date="2007-03" db="EMBL/GenBank/DDBJ databases">
        <title>Annotation of Culex pipiens quinquefasciatus.</title>
        <authorList>
            <consortium name="The Broad Institute Genome Sequencing Platform"/>
            <person name="Atkinson P.W."/>
            <person name="Hemingway J."/>
            <person name="Christensen B.M."/>
            <person name="Higgs S."/>
            <person name="Kodira C."/>
            <person name="Hannick L."/>
            <person name="Megy K."/>
            <person name="O'Leary S."/>
            <person name="Pearson M."/>
            <person name="Haas B.J."/>
            <person name="Mauceli E."/>
            <person name="Wortman J.R."/>
            <person name="Lee N.H."/>
            <person name="Guigo R."/>
            <person name="Stanke M."/>
            <person name="Alvarado L."/>
            <person name="Amedeo P."/>
            <person name="Antoine C.H."/>
            <person name="Arensburger P."/>
            <person name="Bidwell S.L."/>
            <person name="Crawford M."/>
            <person name="Camaro F."/>
            <person name="Devon K."/>
            <person name="Engels R."/>
            <person name="Hammond M."/>
            <person name="Howarth C."/>
            <person name="Koehrsen M."/>
            <person name="Lawson D."/>
            <person name="Montgomery P."/>
            <person name="Nene V."/>
            <person name="Nusbaum C."/>
            <person name="Puiu D."/>
            <person name="Romero-Severson J."/>
            <person name="Severson D.W."/>
            <person name="Shumway M."/>
            <person name="Sisk P."/>
            <person name="Stolte C."/>
            <person name="Zeng Q."/>
            <person name="Eisenstadt E."/>
            <person name="Fraser-Liggett C."/>
            <person name="Strausberg R."/>
            <person name="Galagan J."/>
            <person name="Birren B."/>
            <person name="Collins F.H."/>
        </authorList>
    </citation>
    <scope>NUCLEOTIDE SEQUENCE [LARGE SCALE GENOMIC DNA]</scope>
    <source>
        <strain evidence="1">JHB</strain>
    </source>
</reference>
<protein>
    <submittedName>
        <fullName evidence="1 2">Uncharacterized protein</fullName>
    </submittedName>
</protein>
<dbReference type="Proteomes" id="UP000002320">
    <property type="component" value="Unassembled WGS sequence"/>
</dbReference>
<dbReference type="KEGG" id="cqu:CpipJ_CPIJ015258"/>
<dbReference type="EMBL" id="DS232457">
    <property type="protein sequence ID" value="EDS42056.1"/>
    <property type="molecule type" value="Genomic_DNA"/>
</dbReference>
<dbReference type="eggNOG" id="ENOG502SDJG">
    <property type="taxonomic scope" value="Eukaryota"/>
</dbReference>
<dbReference type="VEuPathDB" id="VectorBase:CPIJ015258"/>
<evidence type="ECO:0000313" key="1">
    <source>
        <dbReference type="EMBL" id="EDS42056.1"/>
    </source>
</evidence>
<proteinExistence type="predicted"/>
<reference evidence="2" key="2">
    <citation type="submission" date="2020-05" db="UniProtKB">
        <authorList>
            <consortium name="EnsemblMetazoa"/>
        </authorList>
    </citation>
    <scope>IDENTIFICATION</scope>
    <source>
        <strain evidence="2">JHB</strain>
    </source>
</reference>
<sequence length="337" mass="37770">MSASASVEQTRAEKIGANVSAGKRELARAALLLTNERKQIAGTGDIVVNVVASHTSWTGFDSRRSRRHFSRRDLSVRILGAGPTFLARFYHAKKMEADSPRIKSTLVSTGSTASLVASNRCRADRLLVADPCNEQCLKQKQQKIKPRRIGSMFGFDMTGKFPKKANRFRFRLGACRCIDRAWGRGSSGHSTVLDIAEKGAWLEGDWFVKFEIFNLQIFKSSNLQIFKSSNLQIFKSSNLQIFKSSNLQIFKSSNLQIFKSSNLQIFKSSNLQIFKSSNLQIFKSSNLQIFKSSNIQIFKSSNLQIFKSSNLQIFKSSNHQTATAAKERVAEKYGNAL</sequence>
<evidence type="ECO:0000313" key="3">
    <source>
        <dbReference type="Proteomes" id="UP000002320"/>
    </source>
</evidence>
<evidence type="ECO:0000313" key="2">
    <source>
        <dbReference type="EnsemblMetazoa" id="CPIJ015258-PA"/>
    </source>
</evidence>
<organism>
    <name type="scientific">Culex quinquefasciatus</name>
    <name type="common">Southern house mosquito</name>
    <name type="synonym">Culex pungens</name>
    <dbReference type="NCBI Taxonomy" id="7176"/>
    <lineage>
        <taxon>Eukaryota</taxon>
        <taxon>Metazoa</taxon>
        <taxon>Ecdysozoa</taxon>
        <taxon>Arthropoda</taxon>
        <taxon>Hexapoda</taxon>
        <taxon>Insecta</taxon>
        <taxon>Pterygota</taxon>
        <taxon>Neoptera</taxon>
        <taxon>Endopterygota</taxon>
        <taxon>Diptera</taxon>
        <taxon>Nematocera</taxon>
        <taxon>Culicoidea</taxon>
        <taxon>Culicidae</taxon>
        <taxon>Culicinae</taxon>
        <taxon>Culicini</taxon>
        <taxon>Culex</taxon>
        <taxon>Culex</taxon>
    </lineage>
</organism>
<accession>B0X7P4</accession>
<dbReference type="PANTHER" id="PTHR13884">
    <property type="entry name" value="DUF853 DOMAIN-CONTAINING PROTEIN"/>
    <property type="match status" value="1"/>
</dbReference>